<organism evidence="1 2">
    <name type="scientific">Hymenobacter qilianensis</name>
    <dbReference type="NCBI Taxonomy" id="1385715"/>
    <lineage>
        <taxon>Bacteria</taxon>
        <taxon>Pseudomonadati</taxon>
        <taxon>Bacteroidota</taxon>
        <taxon>Cytophagia</taxon>
        <taxon>Cytophagales</taxon>
        <taxon>Hymenobacteraceae</taxon>
        <taxon>Hymenobacter</taxon>
    </lineage>
</organism>
<protein>
    <submittedName>
        <fullName evidence="1">Peptidase M61</fullName>
    </submittedName>
</protein>
<reference evidence="1 2" key="1">
    <citation type="journal article" date="2019" name="Int. J. Syst. Evol. Microbiol.">
        <title>The Global Catalogue of Microorganisms (GCM) 10K type strain sequencing project: providing services to taxonomists for standard genome sequencing and annotation.</title>
        <authorList>
            <consortium name="The Broad Institute Genomics Platform"/>
            <consortium name="The Broad Institute Genome Sequencing Center for Infectious Disease"/>
            <person name="Wu L."/>
            <person name="Ma J."/>
        </authorList>
    </citation>
    <scope>NUCLEOTIDE SEQUENCE [LARGE SCALE GENOMIC DNA]</scope>
    <source>
        <strain evidence="1 2">CGMCC 1.12720</strain>
    </source>
</reference>
<dbReference type="EMBL" id="BMFN01000002">
    <property type="protein sequence ID" value="GGF62274.1"/>
    <property type="molecule type" value="Genomic_DNA"/>
</dbReference>
<comment type="caution">
    <text evidence="1">The sequence shown here is derived from an EMBL/GenBank/DDBJ whole genome shotgun (WGS) entry which is preliminary data.</text>
</comment>
<evidence type="ECO:0000313" key="2">
    <source>
        <dbReference type="Proteomes" id="UP000605392"/>
    </source>
</evidence>
<gene>
    <name evidence="1" type="ORF">GCM10011375_16560</name>
</gene>
<dbReference type="Proteomes" id="UP000605392">
    <property type="component" value="Unassembled WGS sequence"/>
</dbReference>
<proteinExistence type="predicted"/>
<evidence type="ECO:0000313" key="1">
    <source>
        <dbReference type="EMBL" id="GGF62274.1"/>
    </source>
</evidence>
<accession>A0ACB5PQK3</accession>
<keyword evidence="2" id="KW-1185">Reference proteome</keyword>
<name>A0ACB5PQK3_9BACT</name>
<sequence length="639" mass="71251">MLKGKLGGKFQRYFATLEVFLSLALQLLLPSLTPLYFMPHFRFRLVLVAALLLFFCQFSAVLAAPTLRYTLAMPAPQTHFYEVEMALGGFGKQFTDVKMPVWAPGSYLVREFAKHVEGFEATAGSNKLRAEKIDKNTWRVYHPRTKDFTVRYRVYAYELSVRTSFLDAAHGYLNGTSVFMYPAEGKALASTITVQPAPGWNQVTTSLKPVAGGAPFIFSSSNYDELADSPIEIGTHKVLSFEANGTPHTIAMFGNARYDEAKLLADMKRVCEEAHRVVGKNPLDRYVFIIHNIERGTGGLEHLFSTTLSVSRNAYSTDAGYKGFLGLVGHEYFHLWNVKRIRPVALGPFDYDHENYTRMLWLSEGGTSYFGDIIVQRAGFVTPNDYLASLSNGITRVENQPGNKLQSASESSFDAWIKGYRPNENSANSTISYYDKGELICTVLDLMIINETKGQKSLDDVMRYLYQRYYEQQRRGFTDDEFQDAVEKVAGRRYDEFFRTRVYDTQTLDYATALGYAGLTLATEPAATTGALGANVSTAGGKLTVTSVLRDGSAWQGGLNVNDEILALDGNRLSDDPNKALTGRAAGTEVKLLVARDGQMKELTFPLLASTGRRYRVEKLPTPSAEQQAVLAKWLRTAQ</sequence>